<evidence type="ECO:0000313" key="5">
    <source>
        <dbReference type="RefSeq" id="XP_021333288.3"/>
    </source>
</evidence>
<evidence type="ECO:0000256" key="3">
    <source>
        <dbReference type="ARBA" id="ARBA00023134"/>
    </source>
</evidence>
<gene>
    <name evidence="5" type="primary">LOC100535040</name>
</gene>
<dbReference type="Gene3D" id="3.40.50.300">
    <property type="entry name" value="P-loop containing nucleotide triphosphate hydrolases"/>
    <property type="match status" value="4"/>
</dbReference>
<comment type="similarity">
    <text evidence="1">Belongs to the TRAFAC class TrmE-Era-EngA-EngB-Septin-like GTPase superfamily. AIG1/Toc34/Toc159-like paraseptin GTPase family. IAN subfamily.</text>
</comment>
<dbReference type="AlphaFoldDB" id="A0A8M9Q1U4"/>
<evidence type="ECO:0000313" key="4">
    <source>
        <dbReference type="Proteomes" id="UP000000437"/>
    </source>
</evidence>
<sequence length="1136" mass="128876">MSKYEHKTSAVRRSKNVRSKNRSYVHDDSEALDTTQQMPQNKNIVCQHIRRADETNWLQQESHPYGGPASPELRIVLLGKTGAGKSSAANTILGRQNFEADDSADSVTKTCERGQVEIDGKKVSVIDTPGLFDTRLTEQEMKPEIEKCVYKSVPGPHVFLLVIRLGVRFTEEEKNTVKWIQENFGEEAPSYTIILFTHADALKRPLDEHIKSSSHLKVLVDEYGSRYHSFNNEDMNDRSQVRKLMDKIDILLKKNKGEHYTNEMYHDAQKKLNRERFWSAEPWIVLLGKPGSGMTSTLETILSRKSSAKTNKAEEVNIHGKKVKIINTSGLIDVPEKMIKSEIEKVINKSAPGPHVFLLVIRLDETPKKTEKSALEWIEENLGEEAVDFTVVIFTHVDKLKGKSLTDHIKERSDLQSLVNRCGDRFHSFNNQDSQVTELLGKIEKIVEVKGLLNYTNEMFQKAQEKKQFWSGKPRVVLLGKSRSGKSSAGNTIVGKEKFKRRNSADFATKTCELHKANVARKIIKIIDTPGLTYAPNDIMRKEMKKCVEMSAPGPHVFLLVIRLDVKFTEEEKNMVKWIQENFGEEAARYTIILFTHADHLNERPLNEYIKNRSDLQAFTQIFGGRFHSFNNEDMENRSQVTELMEKIDSMVRENDGKHYSNEMRQEAKKRMSFSSTSSELRIVLLGKTGSGKSSAGNSILNLEYFEKDDTSESVTKACEIGAGEMDTKTISIIDTPGLFHTTTHDKIGKNISKHVHKSSGPHVFLLVIRLDETLTEEEKNTLKWIQETFGEEAVQCTIVLFTHADLLKRKALEEYIREKNSDLYGLVSQCGGRFHLFNNEDMSNRTQVAELMEKIEKMMEENEGLHYTNEICQNAQSSNQLWSAKSNIVLLGKSGSGKTSTLETIMGRESFTKNCKAEDAHVDGKNLKIFDTPGLIDTSEKMIKTEKEKIISKSAPGPHVFLLVIRLDERFVDEVKNAVKWLQQNFGKEAVNHTIILFTHTDLRGKSLDDYISARMRLKLPVISNGRYHSFNNEDKNDQSQVKELLKKIEIMAEENTWRYYTNRERFQNTTNSYICKLHNAAEGIGPVRAVAMIAGGIVLGVTEIIVAPAVLVAVGGAVLIRAAIFQVVTKLKRN</sequence>
<keyword evidence="2" id="KW-0547">Nucleotide-binding</keyword>
<accession>A0A8M9Q1U4</accession>
<dbReference type="RefSeq" id="XP_021333288.3">
    <property type="nucleotide sequence ID" value="XM_021477613.3"/>
</dbReference>
<dbReference type="InterPro" id="IPR045058">
    <property type="entry name" value="GIMA/IAN/Toc"/>
</dbReference>
<dbReference type="Pfam" id="PF04548">
    <property type="entry name" value="AIG1"/>
    <property type="match status" value="4"/>
</dbReference>
<name>A0A8M9Q1U4_DANRE</name>
<keyword evidence="3" id="KW-0342">GTP-binding</keyword>
<organism evidence="4 5">
    <name type="scientific">Danio rerio</name>
    <name type="common">Zebrafish</name>
    <name type="synonym">Brachydanio rerio</name>
    <dbReference type="NCBI Taxonomy" id="7955"/>
    <lineage>
        <taxon>Eukaryota</taxon>
        <taxon>Metazoa</taxon>
        <taxon>Chordata</taxon>
        <taxon>Craniata</taxon>
        <taxon>Vertebrata</taxon>
        <taxon>Euteleostomi</taxon>
        <taxon>Actinopterygii</taxon>
        <taxon>Neopterygii</taxon>
        <taxon>Teleostei</taxon>
        <taxon>Ostariophysi</taxon>
        <taxon>Cypriniformes</taxon>
        <taxon>Danionidae</taxon>
        <taxon>Danioninae</taxon>
        <taxon>Danio</taxon>
    </lineage>
</organism>
<dbReference type="CDD" id="cd01852">
    <property type="entry name" value="AIG1"/>
    <property type="match status" value="2"/>
</dbReference>
<dbReference type="Proteomes" id="UP000000437">
    <property type="component" value="Chromosome 1"/>
</dbReference>
<keyword evidence="4" id="KW-1185">Reference proteome</keyword>
<reference evidence="5" key="1">
    <citation type="submission" date="2025-08" db="UniProtKB">
        <authorList>
            <consortium name="RefSeq"/>
        </authorList>
    </citation>
    <scope>IDENTIFICATION</scope>
    <source>
        <strain evidence="5">Tuebingen</strain>
        <tissue evidence="5">Fibroblasts and whole tissue</tissue>
    </source>
</reference>
<dbReference type="PANTHER" id="PTHR10903">
    <property type="entry name" value="GTPASE, IMAP FAMILY MEMBER-RELATED"/>
    <property type="match status" value="1"/>
</dbReference>
<dbReference type="OrthoDB" id="425923at2759"/>
<dbReference type="InterPro" id="IPR027417">
    <property type="entry name" value="P-loop_NTPase"/>
</dbReference>
<protein>
    <submittedName>
        <fullName evidence="5">GTPase IMAP family member 8-like</fullName>
    </submittedName>
</protein>
<dbReference type="PROSITE" id="PS51720">
    <property type="entry name" value="G_AIG1"/>
    <property type="match status" value="4"/>
</dbReference>
<dbReference type="GO" id="GO:0003924">
    <property type="term" value="F:GTPase activity"/>
    <property type="evidence" value="ECO:0000318"/>
    <property type="project" value="GO_Central"/>
</dbReference>
<dbReference type="KEGG" id="dre:100535040"/>
<evidence type="ECO:0000256" key="1">
    <source>
        <dbReference type="ARBA" id="ARBA00008535"/>
    </source>
</evidence>
<dbReference type="GO" id="GO:0005525">
    <property type="term" value="F:GTP binding"/>
    <property type="evidence" value="ECO:0007669"/>
    <property type="project" value="UniProtKB-KW"/>
</dbReference>
<dbReference type="InterPro" id="IPR006703">
    <property type="entry name" value="G_AIG1"/>
</dbReference>
<evidence type="ECO:0000256" key="2">
    <source>
        <dbReference type="ARBA" id="ARBA00022741"/>
    </source>
</evidence>
<dbReference type="FunFam" id="3.40.50.300:FF:000366">
    <property type="entry name" value="GTPase, IMAP family member 2"/>
    <property type="match status" value="3"/>
</dbReference>
<dbReference type="PANTHER" id="PTHR10903:SF188">
    <property type="entry name" value="GTPASE IMAP FAMILY MEMBER 2-LIKE-RELATED"/>
    <property type="match status" value="1"/>
</dbReference>
<dbReference type="SUPFAM" id="SSF52540">
    <property type="entry name" value="P-loop containing nucleoside triphosphate hydrolases"/>
    <property type="match status" value="4"/>
</dbReference>
<proteinExistence type="inferred from homology"/>